<dbReference type="InterPro" id="IPR013785">
    <property type="entry name" value="Aldolase_TIM"/>
</dbReference>
<evidence type="ECO:0000256" key="6">
    <source>
        <dbReference type="ARBA" id="ARBA00022605"/>
    </source>
</evidence>
<organism evidence="13 14">
    <name type="scientific">Aminobacterium colombiense (strain DSM 12261 / ALA-1)</name>
    <dbReference type="NCBI Taxonomy" id="572547"/>
    <lineage>
        <taxon>Bacteria</taxon>
        <taxon>Thermotogati</taxon>
        <taxon>Synergistota</taxon>
        <taxon>Synergistia</taxon>
        <taxon>Synergistales</taxon>
        <taxon>Aminobacteriaceae</taxon>
        <taxon>Aminobacterium</taxon>
    </lineage>
</organism>
<dbReference type="AlphaFoldDB" id="D5EE31"/>
<evidence type="ECO:0000256" key="10">
    <source>
        <dbReference type="ARBA" id="ARBA00047838"/>
    </source>
</evidence>
<dbReference type="CDD" id="cd04731">
    <property type="entry name" value="HisF"/>
    <property type="match status" value="1"/>
</dbReference>
<comment type="subcellular location">
    <subcellularLocation>
        <location evidence="1 11">Cytoplasm</location>
    </subcellularLocation>
</comment>
<evidence type="ECO:0000256" key="11">
    <source>
        <dbReference type="HAMAP-Rule" id="MF_01013"/>
    </source>
</evidence>
<dbReference type="SUPFAM" id="SSF51366">
    <property type="entry name" value="Ribulose-phoshate binding barrel"/>
    <property type="match status" value="1"/>
</dbReference>
<dbReference type="GO" id="GO:0005737">
    <property type="term" value="C:cytoplasm"/>
    <property type="evidence" value="ECO:0007669"/>
    <property type="project" value="UniProtKB-SubCell"/>
</dbReference>
<dbReference type="GO" id="GO:0000105">
    <property type="term" value="P:L-histidine biosynthetic process"/>
    <property type="evidence" value="ECO:0007669"/>
    <property type="project" value="UniProtKB-UniRule"/>
</dbReference>
<feature type="active site" evidence="11">
    <location>
        <position position="11"/>
    </location>
</feature>
<comment type="subunit">
    <text evidence="4 11">Heterodimer of HisH and HisF.</text>
</comment>
<evidence type="ECO:0000256" key="12">
    <source>
        <dbReference type="RuleBase" id="RU003657"/>
    </source>
</evidence>
<keyword evidence="5 11" id="KW-0963">Cytoplasm</keyword>
<evidence type="ECO:0000256" key="1">
    <source>
        <dbReference type="ARBA" id="ARBA00004496"/>
    </source>
</evidence>
<dbReference type="STRING" id="572547.Amico_0678"/>
<accession>D5EE31</accession>
<dbReference type="PANTHER" id="PTHR21235:SF2">
    <property type="entry name" value="IMIDAZOLE GLYCEROL PHOSPHATE SYNTHASE HISHF"/>
    <property type="match status" value="1"/>
</dbReference>
<dbReference type="FunFam" id="3.20.20.70:FF:000006">
    <property type="entry name" value="Imidazole glycerol phosphate synthase subunit HisF"/>
    <property type="match status" value="1"/>
</dbReference>
<sequence>MLTKRIIPCLDVKNGRVVTGINFVNLKDTGNPAEMALRYMEEQADELVFLDISASVERRCTMKSWVKEVADRIFIPFTVGGGISSAEQAREIIALGADKIALNTAAVKNPEIIEECAALLGRQAIVLAIDVKEVKPGRWEVYIEGGQTPTGIDALQWIRQGVDLGCGEILLTSMDRDGTKIGYDIPLLSQVATMVPVPIIASGGAGTKEHILEAFNVGCDGALAASIFHFGIVDIPDLKKWLKEQHIAIRYLEA</sequence>
<protein>
    <recommendedName>
        <fullName evidence="11">Imidazole glycerol phosphate synthase subunit HisF</fullName>
        <ecNumber evidence="11">4.3.2.10</ecNumber>
    </recommendedName>
    <alternativeName>
        <fullName evidence="11">IGP synthase cyclase subunit</fullName>
    </alternativeName>
    <alternativeName>
        <fullName evidence="11">IGP synthase subunit HisF</fullName>
    </alternativeName>
    <alternativeName>
        <fullName evidence="11">ImGP synthase subunit HisF</fullName>
        <shortName evidence="11">IGPS subunit HisF</shortName>
    </alternativeName>
</protein>
<evidence type="ECO:0000256" key="9">
    <source>
        <dbReference type="ARBA" id="ARBA00025475"/>
    </source>
</evidence>
<evidence type="ECO:0000313" key="13">
    <source>
        <dbReference type="EMBL" id="ADE56813.1"/>
    </source>
</evidence>
<comment type="pathway">
    <text evidence="2 11">Amino-acid biosynthesis; L-histidine biosynthesis; L-histidine from 5-phospho-alpha-D-ribose 1-diphosphate: step 5/9.</text>
</comment>
<dbReference type="GO" id="GO:0016829">
    <property type="term" value="F:lyase activity"/>
    <property type="evidence" value="ECO:0007669"/>
    <property type="project" value="UniProtKB-KW"/>
</dbReference>
<dbReference type="EC" id="4.3.2.10" evidence="11"/>
<evidence type="ECO:0000256" key="7">
    <source>
        <dbReference type="ARBA" id="ARBA00023102"/>
    </source>
</evidence>
<dbReference type="eggNOG" id="COG0107">
    <property type="taxonomic scope" value="Bacteria"/>
</dbReference>
<evidence type="ECO:0000313" key="14">
    <source>
        <dbReference type="Proteomes" id="UP000002366"/>
    </source>
</evidence>
<keyword evidence="8 11" id="KW-0456">Lyase</keyword>
<keyword evidence="7 11" id="KW-0368">Histidine biosynthesis</keyword>
<evidence type="ECO:0000256" key="8">
    <source>
        <dbReference type="ARBA" id="ARBA00023239"/>
    </source>
</evidence>
<keyword evidence="14" id="KW-1185">Reference proteome</keyword>
<dbReference type="HAMAP" id="MF_01013">
    <property type="entry name" value="HisF"/>
    <property type="match status" value="1"/>
</dbReference>
<dbReference type="Pfam" id="PF00977">
    <property type="entry name" value="His_biosynth"/>
    <property type="match status" value="1"/>
</dbReference>
<dbReference type="Proteomes" id="UP000002366">
    <property type="component" value="Chromosome"/>
</dbReference>
<dbReference type="OrthoDB" id="9781903at2"/>
<dbReference type="RefSeq" id="WP_013048079.1">
    <property type="nucleotide sequence ID" value="NC_014011.1"/>
</dbReference>
<evidence type="ECO:0000256" key="3">
    <source>
        <dbReference type="ARBA" id="ARBA00009667"/>
    </source>
</evidence>
<dbReference type="EMBL" id="CP001997">
    <property type="protein sequence ID" value="ADE56813.1"/>
    <property type="molecule type" value="Genomic_DNA"/>
</dbReference>
<gene>
    <name evidence="11" type="primary">hisF</name>
    <name evidence="13" type="ordered locus">Amico_0678</name>
</gene>
<name>D5EE31_AMICL</name>
<keyword evidence="6 11" id="KW-0028">Amino-acid biosynthesis</keyword>
<dbReference type="Gene3D" id="3.20.20.70">
    <property type="entry name" value="Aldolase class I"/>
    <property type="match status" value="1"/>
</dbReference>
<evidence type="ECO:0000256" key="2">
    <source>
        <dbReference type="ARBA" id="ARBA00005091"/>
    </source>
</evidence>
<dbReference type="UniPathway" id="UPA00031">
    <property type="reaction ID" value="UER00010"/>
</dbReference>
<dbReference type="KEGG" id="aco:Amico_0678"/>
<dbReference type="InterPro" id="IPR006062">
    <property type="entry name" value="His_biosynth"/>
</dbReference>
<dbReference type="InterPro" id="IPR004651">
    <property type="entry name" value="HisF"/>
</dbReference>
<feature type="active site" evidence="11">
    <location>
        <position position="130"/>
    </location>
</feature>
<dbReference type="NCBIfam" id="TIGR00735">
    <property type="entry name" value="hisF"/>
    <property type="match status" value="1"/>
</dbReference>
<reference evidence="13 14" key="1">
    <citation type="journal article" date="2010" name="Stand. Genomic Sci.">
        <title>Complete genome sequence of Aminobacterium colombiense type strain (ALA-1).</title>
        <authorList>
            <person name="Chertkov O."/>
            <person name="Sikorski J."/>
            <person name="Brambilla E."/>
            <person name="Lapidus A."/>
            <person name="Copeland A."/>
            <person name="Glavina Del Rio T."/>
            <person name="Nolan M."/>
            <person name="Lucas S."/>
            <person name="Tice H."/>
            <person name="Cheng J.F."/>
            <person name="Han C."/>
            <person name="Detter J.C."/>
            <person name="Bruce D."/>
            <person name="Tapia R."/>
            <person name="Goodwin L."/>
            <person name="Pitluck S."/>
            <person name="Liolios K."/>
            <person name="Ivanova N."/>
            <person name="Mavromatis K."/>
            <person name="Ovchinnikova G."/>
            <person name="Pati A."/>
            <person name="Chen A."/>
            <person name="Palaniappan K."/>
            <person name="Land M."/>
            <person name="Hauser L."/>
            <person name="Chang Y.J."/>
            <person name="Jeffries C.D."/>
            <person name="Spring S."/>
            <person name="Rohde M."/>
            <person name="Goker M."/>
            <person name="Bristow J."/>
            <person name="Eisen J.A."/>
            <person name="Markowitz V."/>
            <person name="Hugenholtz P."/>
            <person name="Kyrpides N.C."/>
            <person name="Klenk H.P."/>
        </authorList>
    </citation>
    <scope>NUCLEOTIDE SEQUENCE [LARGE SCALE GENOMIC DNA]</scope>
    <source>
        <strain evidence="14">DSM 12261 / ALA-1</strain>
    </source>
</reference>
<comment type="similarity">
    <text evidence="3 11 12">Belongs to the HisA/HisF family.</text>
</comment>
<dbReference type="GO" id="GO:0000107">
    <property type="term" value="F:imidazoleglycerol-phosphate synthase activity"/>
    <property type="evidence" value="ECO:0007669"/>
    <property type="project" value="UniProtKB-UniRule"/>
</dbReference>
<evidence type="ECO:0000256" key="4">
    <source>
        <dbReference type="ARBA" id="ARBA00011152"/>
    </source>
</evidence>
<evidence type="ECO:0000256" key="5">
    <source>
        <dbReference type="ARBA" id="ARBA00022490"/>
    </source>
</evidence>
<dbReference type="InterPro" id="IPR011060">
    <property type="entry name" value="RibuloseP-bd_barrel"/>
</dbReference>
<proteinExistence type="inferred from homology"/>
<dbReference type="HOGENOM" id="CLU_048577_4_0_0"/>
<comment type="function">
    <text evidence="9 11">IGPS catalyzes the conversion of PRFAR and glutamine to IGP, AICAR and glutamate. The HisF subunit catalyzes the cyclization activity that produces IGP and AICAR from PRFAR using the ammonia provided by the HisH subunit.</text>
</comment>
<comment type="catalytic activity">
    <reaction evidence="10 11">
        <text>5-[(5-phospho-1-deoxy-D-ribulos-1-ylimino)methylamino]-1-(5-phospho-beta-D-ribosyl)imidazole-4-carboxamide + L-glutamine = D-erythro-1-(imidazol-4-yl)glycerol 3-phosphate + 5-amino-1-(5-phospho-beta-D-ribosyl)imidazole-4-carboxamide + L-glutamate + H(+)</text>
        <dbReference type="Rhea" id="RHEA:24793"/>
        <dbReference type="ChEBI" id="CHEBI:15378"/>
        <dbReference type="ChEBI" id="CHEBI:29985"/>
        <dbReference type="ChEBI" id="CHEBI:58278"/>
        <dbReference type="ChEBI" id="CHEBI:58359"/>
        <dbReference type="ChEBI" id="CHEBI:58475"/>
        <dbReference type="ChEBI" id="CHEBI:58525"/>
        <dbReference type="EC" id="4.3.2.10"/>
    </reaction>
</comment>
<dbReference type="PANTHER" id="PTHR21235">
    <property type="entry name" value="IMIDAZOLE GLYCEROL PHOSPHATE SYNTHASE SUBUNIT HISF/H IGP SYNTHASE SUBUNIT HISF/H"/>
    <property type="match status" value="1"/>
</dbReference>
<dbReference type="InterPro" id="IPR050064">
    <property type="entry name" value="IGPS_HisA/HisF"/>
</dbReference>